<dbReference type="EMBL" id="BSEH01000562">
    <property type="protein sequence ID" value="GLJ58825.1"/>
    <property type="molecule type" value="Genomic_DNA"/>
</dbReference>
<proteinExistence type="predicted"/>
<keyword evidence="4" id="KW-1185">Reference proteome</keyword>
<evidence type="ECO:0000313" key="3">
    <source>
        <dbReference type="EMBL" id="GLJ58984.1"/>
    </source>
</evidence>
<comment type="caution">
    <text evidence="1">The sequence shown here is derived from an EMBL/GenBank/DDBJ whole genome shotgun (WGS) entry which is preliminary data.</text>
</comment>
<accession>A0AAD3NS12</accession>
<protein>
    <submittedName>
        <fullName evidence="1">Uncharacterized protein</fullName>
    </submittedName>
</protein>
<dbReference type="EMBL" id="BSEH01000641">
    <property type="protein sequence ID" value="GLJ58984.1"/>
    <property type="molecule type" value="Genomic_DNA"/>
</dbReference>
<reference evidence="1" key="1">
    <citation type="submission" date="2022-12" db="EMBL/GenBank/DDBJ databases">
        <title>Chromosome-Level Genome Assembly of Japanese Cedar (Cryptomeriajaponica D. Don).</title>
        <authorList>
            <person name="Fujino T."/>
            <person name="Yamaguchi K."/>
            <person name="Yokoyama T."/>
            <person name="Hamanaka T."/>
            <person name="Harazono Y."/>
            <person name="Kamada H."/>
            <person name="Kobayashi W."/>
            <person name="Ujino-Ihara T."/>
            <person name="Uchiyama K."/>
            <person name="Matsumoto A."/>
            <person name="Izuno A."/>
            <person name="Tsumura Y."/>
            <person name="Toyoda A."/>
            <person name="Shigenobu S."/>
            <person name="Moriguchi Y."/>
            <person name="Ueno S."/>
            <person name="Kasahara M."/>
        </authorList>
    </citation>
    <scope>NUCLEOTIDE SEQUENCE</scope>
</reference>
<gene>
    <name evidence="1" type="ORF">SUGI_1463520</name>
    <name evidence="2" type="ORF">SUGI_1479380</name>
    <name evidence="3" type="ORF">SUGI_1487300</name>
</gene>
<dbReference type="AlphaFoldDB" id="A0AAD3NS12"/>
<evidence type="ECO:0000313" key="1">
    <source>
        <dbReference type="EMBL" id="GLJ58611.1"/>
    </source>
</evidence>
<evidence type="ECO:0000313" key="2">
    <source>
        <dbReference type="EMBL" id="GLJ58825.1"/>
    </source>
</evidence>
<sequence>MLLGLLLGKLQARPLFSMLAGGAETSAIIGASMDGPGTRNSAYATVSAAVLDGAGSRAVGGTVLREATGYGFGTATATGATAAVGSDTIYDAVAAGATHASLSTGASPEGWINSLIKHWINGLCLCDIGYLSCWL</sequence>
<organism evidence="1 4">
    <name type="scientific">Cryptomeria japonica</name>
    <name type="common">Japanese cedar</name>
    <name type="synonym">Cupressus japonica</name>
    <dbReference type="NCBI Taxonomy" id="3369"/>
    <lineage>
        <taxon>Eukaryota</taxon>
        <taxon>Viridiplantae</taxon>
        <taxon>Streptophyta</taxon>
        <taxon>Embryophyta</taxon>
        <taxon>Tracheophyta</taxon>
        <taxon>Spermatophyta</taxon>
        <taxon>Pinopsida</taxon>
        <taxon>Pinidae</taxon>
        <taxon>Conifers II</taxon>
        <taxon>Cupressales</taxon>
        <taxon>Cupressaceae</taxon>
        <taxon>Cryptomeria</taxon>
    </lineage>
</organism>
<name>A0AAD3NS12_CRYJA</name>
<dbReference type="EMBL" id="BSEH01000454">
    <property type="protein sequence ID" value="GLJ58611.1"/>
    <property type="molecule type" value="Genomic_DNA"/>
</dbReference>
<dbReference type="Proteomes" id="UP001234787">
    <property type="component" value="Unassembled WGS sequence"/>
</dbReference>
<evidence type="ECO:0000313" key="4">
    <source>
        <dbReference type="Proteomes" id="UP001234787"/>
    </source>
</evidence>